<gene>
    <name evidence="1" type="ORF">SAMN05216326_1443</name>
</gene>
<evidence type="ECO:0000313" key="2">
    <source>
        <dbReference type="Proteomes" id="UP000199345"/>
    </source>
</evidence>
<reference evidence="2" key="1">
    <citation type="submission" date="2016-10" db="EMBL/GenBank/DDBJ databases">
        <authorList>
            <person name="Varghese N."/>
            <person name="Submissions S."/>
        </authorList>
    </citation>
    <scope>NUCLEOTIDE SEQUENCE [LARGE SCALE GENOMIC DNA]</scope>
    <source>
        <strain evidence="2">Nm71</strain>
    </source>
</reference>
<dbReference type="EMBL" id="FOIA01000044">
    <property type="protein sequence ID" value="SET61021.1"/>
    <property type="molecule type" value="Genomic_DNA"/>
</dbReference>
<evidence type="ECO:0000313" key="1">
    <source>
        <dbReference type="EMBL" id="SET61021.1"/>
    </source>
</evidence>
<name>A0A1I0FTX0_9PROT</name>
<dbReference type="AlphaFoldDB" id="A0A1I0FTX0"/>
<sequence>MEANEYDDIIDSVRVAIANNSNMNIKTLRLIFV</sequence>
<accession>A0A1I0FTX0</accession>
<keyword evidence="2" id="KW-1185">Reference proteome</keyword>
<protein>
    <submittedName>
        <fullName evidence="1">Uncharacterized protein</fullName>
    </submittedName>
</protein>
<proteinExistence type="predicted"/>
<organism evidence="1 2">
    <name type="scientific">Nitrosomonas marina</name>
    <dbReference type="NCBI Taxonomy" id="917"/>
    <lineage>
        <taxon>Bacteria</taxon>
        <taxon>Pseudomonadati</taxon>
        <taxon>Pseudomonadota</taxon>
        <taxon>Betaproteobacteria</taxon>
        <taxon>Nitrosomonadales</taxon>
        <taxon>Nitrosomonadaceae</taxon>
        <taxon>Nitrosomonas</taxon>
    </lineage>
</organism>
<dbReference type="Proteomes" id="UP000199345">
    <property type="component" value="Unassembled WGS sequence"/>
</dbReference>